<dbReference type="Pfam" id="PF20433">
    <property type="entry name" value="PKAT_KLD"/>
    <property type="match status" value="1"/>
</dbReference>
<dbReference type="Ensembl" id="ENSPCET00000023021.1">
    <property type="protein sequence ID" value="ENSPCEP00000022269.1"/>
    <property type="gene ID" value="ENSPCEG00000017017.1"/>
</dbReference>
<keyword evidence="2" id="KW-0325">Glycoprotein</keyword>
<dbReference type="Pfam" id="PF26141">
    <property type="entry name" value="PMEL_NMB_N"/>
    <property type="match status" value="1"/>
</dbReference>
<dbReference type="InterPro" id="IPR013783">
    <property type="entry name" value="Ig-like_fold"/>
</dbReference>
<feature type="transmembrane region" description="Helical" evidence="5">
    <location>
        <begin position="636"/>
        <end position="656"/>
    </location>
</feature>
<dbReference type="GO" id="GO:0032438">
    <property type="term" value="P:melanosome organization"/>
    <property type="evidence" value="ECO:0007669"/>
    <property type="project" value="TreeGrafter"/>
</dbReference>
<dbReference type="GO" id="GO:0005886">
    <property type="term" value="C:plasma membrane"/>
    <property type="evidence" value="ECO:0007669"/>
    <property type="project" value="TreeGrafter"/>
</dbReference>
<reference evidence="7" key="2">
    <citation type="submission" date="2025-09" db="UniProtKB">
        <authorList>
            <consortium name="Ensembl"/>
        </authorList>
    </citation>
    <scope>IDENTIFICATION</scope>
</reference>
<dbReference type="PROSITE" id="PS50093">
    <property type="entry name" value="PKD"/>
    <property type="match status" value="1"/>
</dbReference>
<dbReference type="Proteomes" id="UP000694393">
    <property type="component" value="Unplaced"/>
</dbReference>
<dbReference type="PANTHER" id="PTHR11861">
    <property type="entry name" value="MELANOCYTE PROTEIN PMEL 17-RELATED"/>
    <property type="match status" value="1"/>
</dbReference>
<keyword evidence="5" id="KW-1133">Transmembrane helix</keyword>
<keyword evidence="5" id="KW-0812">Transmembrane</keyword>
<feature type="region of interest" description="Disordered" evidence="4">
    <location>
        <begin position="433"/>
        <end position="473"/>
    </location>
</feature>
<dbReference type="InterPro" id="IPR045219">
    <property type="entry name" value="PKAT"/>
</dbReference>
<keyword evidence="1" id="KW-0732">Signal</keyword>
<dbReference type="AlphaFoldDB" id="A0A8C8SMS2"/>
<evidence type="ECO:0000256" key="4">
    <source>
        <dbReference type="SAM" id="MobiDB-lite"/>
    </source>
</evidence>
<dbReference type="InterPro" id="IPR035986">
    <property type="entry name" value="PKD_dom_sf"/>
</dbReference>
<keyword evidence="5" id="KW-0472">Membrane</keyword>
<keyword evidence="8" id="KW-1185">Reference proteome</keyword>
<dbReference type="GO" id="GO:0042470">
    <property type="term" value="C:melanosome"/>
    <property type="evidence" value="ECO:0007669"/>
    <property type="project" value="TreeGrafter"/>
</dbReference>
<dbReference type="FunFam" id="2.60.40.10:FF:001512">
    <property type="entry name" value="Premelanosome protein a"/>
    <property type="match status" value="1"/>
</dbReference>
<comment type="similarity">
    <text evidence="3">Belongs to the PMEL/NMB family.</text>
</comment>
<dbReference type="Pfam" id="PF00801">
    <property type="entry name" value="PKD"/>
    <property type="match status" value="1"/>
</dbReference>
<evidence type="ECO:0000256" key="5">
    <source>
        <dbReference type="SAM" id="Phobius"/>
    </source>
</evidence>
<feature type="compositionally biased region" description="Low complexity" evidence="4">
    <location>
        <begin position="332"/>
        <end position="369"/>
    </location>
</feature>
<feature type="compositionally biased region" description="Polar residues" evidence="4">
    <location>
        <begin position="317"/>
        <end position="330"/>
    </location>
</feature>
<evidence type="ECO:0000313" key="8">
    <source>
        <dbReference type="Proteomes" id="UP000694393"/>
    </source>
</evidence>
<organism evidence="7 8">
    <name type="scientific">Pelusios castaneus</name>
    <name type="common">West African mud turtle</name>
    <dbReference type="NCBI Taxonomy" id="367368"/>
    <lineage>
        <taxon>Eukaryota</taxon>
        <taxon>Metazoa</taxon>
        <taxon>Chordata</taxon>
        <taxon>Craniata</taxon>
        <taxon>Vertebrata</taxon>
        <taxon>Euteleostomi</taxon>
        <taxon>Archelosauria</taxon>
        <taxon>Testudinata</taxon>
        <taxon>Testudines</taxon>
        <taxon>Pleurodira</taxon>
        <taxon>Pelomedusidae</taxon>
        <taxon>Pelusios</taxon>
    </lineage>
</organism>
<evidence type="ECO:0000256" key="2">
    <source>
        <dbReference type="ARBA" id="ARBA00023180"/>
    </source>
</evidence>
<dbReference type="SMART" id="SM00089">
    <property type="entry name" value="PKD"/>
    <property type="match status" value="1"/>
</dbReference>
<dbReference type="CDD" id="cd00146">
    <property type="entry name" value="PKD"/>
    <property type="match status" value="1"/>
</dbReference>
<accession>A0A8C8SMS2</accession>
<feature type="region of interest" description="Disordered" evidence="4">
    <location>
        <begin position="1"/>
        <end position="20"/>
    </location>
</feature>
<protein>
    <submittedName>
        <fullName evidence="7">Premelanosome protein</fullName>
    </submittedName>
</protein>
<feature type="domain" description="PKD" evidence="6">
    <location>
        <begin position="229"/>
        <end position="262"/>
    </location>
</feature>
<dbReference type="SUPFAM" id="SSF49299">
    <property type="entry name" value="PKD domain"/>
    <property type="match status" value="1"/>
</dbReference>
<dbReference type="InterPro" id="IPR046846">
    <property type="entry name" value="PKAT_KLD"/>
</dbReference>
<dbReference type="PANTHER" id="PTHR11861:SF1">
    <property type="entry name" value="MELANOCYTE PROTEIN PMEL"/>
    <property type="match status" value="1"/>
</dbReference>
<evidence type="ECO:0000256" key="3">
    <source>
        <dbReference type="ARBA" id="ARBA00025776"/>
    </source>
</evidence>
<evidence type="ECO:0000313" key="7">
    <source>
        <dbReference type="Ensembl" id="ENSPCEP00000022269.1"/>
    </source>
</evidence>
<feature type="compositionally biased region" description="Low complexity" evidence="4">
    <location>
        <begin position="301"/>
        <end position="316"/>
    </location>
</feature>
<feature type="compositionally biased region" description="Polar residues" evidence="4">
    <location>
        <begin position="433"/>
        <end position="448"/>
    </location>
</feature>
<evidence type="ECO:0000259" key="6">
    <source>
        <dbReference type="PROSITE" id="PS50093"/>
    </source>
</evidence>
<evidence type="ECO:0000256" key="1">
    <source>
        <dbReference type="ARBA" id="ARBA00022729"/>
    </source>
</evidence>
<feature type="region of interest" description="Disordered" evidence="4">
    <location>
        <begin position="277"/>
        <end position="369"/>
    </location>
</feature>
<name>A0A8C8SMS2_9SAUR</name>
<dbReference type="InterPro" id="IPR000601">
    <property type="entry name" value="PKD_dom"/>
</dbReference>
<reference evidence="7" key="1">
    <citation type="submission" date="2025-08" db="UniProtKB">
        <authorList>
            <consortium name="Ensembl"/>
        </authorList>
    </citation>
    <scope>IDENTIFICATION</scope>
</reference>
<dbReference type="InterPro" id="IPR022409">
    <property type="entry name" value="PKD/Chitinase_dom"/>
</dbReference>
<sequence>NPPPWGGLPRPGGGPWNTQLYPHWQEGDPRQRDCWKGGPVTFDISNDAPTMTGARATFTIALRFPANQTVLPDGRVVWRQNCTVNGTRVRPGDDVFPEPLGEDPAGVFPYGQPFPASARGKRSKFVYVWRTWGQYWQVVDGPSSLLTVRTDGVPLGSYTMDVEIYHYRGQQKFIPIGRATSQFSITDQVPFNVDIAQVLDVDVDDGRFVRNRAVAFSVRLHDPSHYLQGADISYSWDFGDQSGTLISRASTVTHTYLDAGTFRPRMVLQAAIPVASCGSPSPAPAVDPTTVPSPSGPPAQPTSTPAAVSPSPTQTPGQAQSPGTSCSFRSLPTVPTATAEPATPTGQQPTTGMASSPPGPVAPTTAAPPATAGVTVSTLALDSGTLSPGVVTVLADGSDLAVVSVDPPLPAASIAPDGELLATAPPLSASSVANLPATGPSTSASSMANLPATGPPTSASSVANLPATGPPTSASSAANLPLLSLAAVTIGTVDAATEARVLAKRQAPASCLLYRYGTFSTELAIVQGIEHVEIVQVVPLAVVQGEGAVELTVTCQGSLPEEVCTTVLDPACLTPQQSICSPVPPAPVCQLVLQQAFNRSGLYCLNVSLANPTSLAVASTHVSIAGGGADPAAPRITLIAGLVLLAVALSTVAYAYRRVKYSPLPMGPTGRPRSRAWLPDRAALRLFLHQAFGTAPPGESSPLLSGNVV</sequence>
<proteinExistence type="inferred from homology"/>
<dbReference type="Gene3D" id="2.60.40.10">
    <property type="entry name" value="Immunoglobulins"/>
    <property type="match status" value="1"/>
</dbReference>
<dbReference type="InterPro" id="IPR059017">
    <property type="entry name" value="PMEL_NMB_N"/>
</dbReference>